<sequence length="308" mass="33284">MKVKAWSCYSIFCIYFVSLFILFPSIAAAQNYERVVVSGGSITEIIYALGEQDRIIGVDSTSVFPAIAAKKAQVGYVRNINVEGVLSLNPDLLLGEADTGPDKVVKQLQDTGLKTHIFSNNDNFHGIETKISQIAKLLNVEQKGQMLNTYIQADRQALKHILSQTQLKPNVLFVLSLKAGQPLVSGAGTSAHEVITAAGGHNIAGAHFTGWKPLSAESAMAMNPDIIVTMGRHGANKSIDVSKITHFKYSNAVKNKQVFTFDGSYLLGMSPRTPQAVVELAKAIHANVTYPAGYQLRAAQTSHNSKAL</sequence>
<dbReference type="PANTHER" id="PTHR30535:SF4">
    <property type="entry name" value="HEMIN-BINDING PERIPLASMIC PROTEIN HMUT"/>
    <property type="match status" value="1"/>
</dbReference>
<reference evidence="2 3" key="1">
    <citation type="submission" date="2015-03" db="EMBL/GenBank/DDBJ databases">
        <title>Genome sequence of Pseudoalteromonas aurantia.</title>
        <authorList>
            <person name="Xie B.-B."/>
            <person name="Rong J.-C."/>
            <person name="Qin Q.-L."/>
            <person name="Zhang Y.-Z."/>
        </authorList>
    </citation>
    <scope>NUCLEOTIDE SEQUENCE [LARGE SCALE GENOMIC DNA]</scope>
    <source>
        <strain evidence="2 3">208</strain>
    </source>
</reference>
<dbReference type="PROSITE" id="PS50983">
    <property type="entry name" value="FE_B12_PBP"/>
    <property type="match status" value="1"/>
</dbReference>
<dbReference type="Pfam" id="PF01497">
    <property type="entry name" value="Peripla_BP_2"/>
    <property type="match status" value="1"/>
</dbReference>
<evidence type="ECO:0000313" key="2">
    <source>
        <dbReference type="EMBL" id="MBE0370583.1"/>
    </source>
</evidence>
<dbReference type="InterPro" id="IPR002491">
    <property type="entry name" value="ABC_transptr_periplasmic_BD"/>
</dbReference>
<dbReference type="PANTHER" id="PTHR30535">
    <property type="entry name" value="VITAMIN B12-BINDING PROTEIN"/>
    <property type="match status" value="1"/>
</dbReference>
<proteinExistence type="predicted"/>
<accession>A0ABR9EHX2</accession>
<evidence type="ECO:0000259" key="1">
    <source>
        <dbReference type="PROSITE" id="PS50983"/>
    </source>
</evidence>
<dbReference type="InterPro" id="IPR050902">
    <property type="entry name" value="ABC_Transporter_SBP"/>
</dbReference>
<dbReference type="Gene3D" id="3.40.50.1980">
    <property type="entry name" value="Nitrogenase molybdenum iron protein domain"/>
    <property type="match status" value="2"/>
</dbReference>
<dbReference type="Proteomes" id="UP000615755">
    <property type="component" value="Unassembled WGS sequence"/>
</dbReference>
<dbReference type="SUPFAM" id="SSF53807">
    <property type="entry name" value="Helical backbone' metal receptor"/>
    <property type="match status" value="1"/>
</dbReference>
<gene>
    <name evidence="2" type="ORF">PAUR_b0647</name>
</gene>
<organism evidence="2 3">
    <name type="scientific">Pseudoalteromonas aurantia 208</name>
    <dbReference type="NCBI Taxonomy" id="1314867"/>
    <lineage>
        <taxon>Bacteria</taxon>
        <taxon>Pseudomonadati</taxon>
        <taxon>Pseudomonadota</taxon>
        <taxon>Gammaproteobacteria</taxon>
        <taxon>Alteromonadales</taxon>
        <taxon>Pseudoalteromonadaceae</taxon>
        <taxon>Pseudoalteromonas</taxon>
    </lineage>
</organism>
<protein>
    <submittedName>
        <fullName evidence="2">Iron complex transport system substrate-binding protein</fullName>
    </submittedName>
</protein>
<dbReference type="EMBL" id="AQGV01000015">
    <property type="protein sequence ID" value="MBE0370583.1"/>
    <property type="molecule type" value="Genomic_DNA"/>
</dbReference>
<feature type="domain" description="Fe/B12 periplasmic-binding" evidence="1">
    <location>
        <begin position="34"/>
        <end position="288"/>
    </location>
</feature>
<comment type="caution">
    <text evidence="2">The sequence shown here is derived from an EMBL/GenBank/DDBJ whole genome shotgun (WGS) entry which is preliminary data.</text>
</comment>
<evidence type="ECO:0000313" key="3">
    <source>
        <dbReference type="Proteomes" id="UP000615755"/>
    </source>
</evidence>
<dbReference type="RefSeq" id="WP_192509662.1">
    <property type="nucleotide sequence ID" value="NZ_AQGV01000015.1"/>
</dbReference>
<keyword evidence="3" id="KW-1185">Reference proteome</keyword>
<name>A0ABR9EHX2_9GAMM</name>